<dbReference type="AlphaFoldDB" id="A0ABD5RVX7"/>
<sequence length="198" mass="21710">MDQEVAVEAGMVTFYSPKAVAVEATETTATSTDNRGDYVEGVFTPTDSTAFGSSTIPFQIWFSSGLLYIDADTDLADAVVDRLVTAIDEALGDRDQIHQDFTPYLEQVWGFVDEADEPRRIEVVTPYGSARTLSHATLAEAHDQFPINRAELRFTVGNRAVDVTLADDQLSIDSTNEDLRSHVLDRFDTAFTGAANGY</sequence>
<evidence type="ECO:0000313" key="2">
    <source>
        <dbReference type="Proteomes" id="UP001596328"/>
    </source>
</evidence>
<dbReference type="Proteomes" id="UP001596328">
    <property type="component" value="Unassembled WGS sequence"/>
</dbReference>
<keyword evidence="2" id="KW-1185">Reference proteome</keyword>
<protein>
    <submittedName>
        <fullName evidence="1">Uncharacterized protein</fullName>
    </submittedName>
</protein>
<accession>A0ABD5RVX7</accession>
<gene>
    <name evidence="1" type="ORF">ACFQE1_03170</name>
</gene>
<organism evidence="1 2">
    <name type="scientific">Halobium palmae</name>
    <dbReference type="NCBI Taxonomy" id="1776492"/>
    <lineage>
        <taxon>Archaea</taxon>
        <taxon>Methanobacteriati</taxon>
        <taxon>Methanobacteriota</taxon>
        <taxon>Stenosarchaea group</taxon>
        <taxon>Halobacteria</taxon>
        <taxon>Halobacteriales</taxon>
        <taxon>Haloferacaceae</taxon>
        <taxon>Halobium</taxon>
    </lineage>
</organism>
<comment type="caution">
    <text evidence="1">The sequence shown here is derived from an EMBL/GenBank/DDBJ whole genome shotgun (WGS) entry which is preliminary data.</text>
</comment>
<dbReference type="EMBL" id="JBHSWU010000016">
    <property type="protein sequence ID" value="MFC6723410.1"/>
    <property type="molecule type" value="Genomic_DNA"/>
</dbReference>
<name>A0ABD5RVX7_9EURY</name>
<reference evidence="1 2" key="1">
    <citation type="journal article" date="2019" name="Int. J. Syst. Evol. Microbiol.">
        <title>The Global Catalogue of Microorganisms (GCM) 10K type strain sequencing project: providing services to taxonomists for standard genome sequencing and annotation.</title>
        <authorList>
            <consortium name="The Broad Institute Genomics Platform"/>
            <consortium name="The Broad Institute Genome Sequencing Center for Infectious Disease"/>
            <person name="Wu L."/>
            <person name="Ma J."/>
        </authorList>
    </citation>
    <scope>NUCLEOTIDE SEQUENCE [LARGE SCALE GENOMIC DNA]</scope>
    <source>
        <strain evidence="1 2">NBRC 111368</strain>
    </source>
</reference>
<evidence type="ECO:0000313" key="1">
    <source>
        <dbReference type="EMBL" id="MFC6723410.1"/>
    </source>
</evidence>
<proteinExistence type="predicted"/>